<evidence type="ECO:0000259" key="1">
    <source>
        <dbReference type="Pfam" id="PF20803"/>
    </source>
</evidence>
<comment type="caution">
    <text evidence="2">The sequence shown here is derived from an EMBL/GenBank/DDBJ whole genome shotgun (WGS) entry which is preliminary data.</text>
</comment>
<protein>
    <recommendedName>
        <fullName evidence="1">Transcriptional repressor PaaX-like central Cas2-like domain-containing protein</fullName>
    </recommendedName>
</protein>
<accession>A0A931SC41</accession>
<sequence length="195" mass="22852">MAKIAVEREENLKKGRITHGILRVLRERPLQIPGYRGASLSAAFLPKLEEHGIGRKRRNNIRIAIDRLRRLRCIEHNVGDDRNTLRITSAGEKRLRQYDMENLALKTFPRWDGLWRIVMFDIPEDKKRARDAISRKLKQLGFYQLQKSVSCHYVDCQSEVEFIEDYLGINGLITYVEARSLGASEQLVRRFFKLK</sequence>
<dbReference type="Gene3D" id="3.30.70.2650">
    <property type="match status" value="1"/>
</dbReference>
<dbReference type="InterPro" id="IPR048846">
    <property type="entry name" value="PaaX-like_central"/>
</dbReference>
<feature type="domain" description="Transcriptional repressor PaaX-like central Cas2-like" evidence="1">
    <location>
        <begin position="110"/>
        <end position="185"/>
    </location>
</feature>
<dbReference type="SUPFAM" id="SSF143430">
    <property type="entry name" value="TTP0101/SSO1404-like"/>
    <property type="match status" value="1"/>
</dbReference>
<name>A0A931SC41_9BACT</name>
<dbReference type="Proteomes" id="UP000724148">
    <property type="component" value="Unassembled WGS sequence"/>
</dbReference>
<proteinExistence type="predicted"/>
<evidence type="ECO:0000313" key="3">
    <source>
        <dbReference type="Proteomes" id="UP000724148"/>
    </source>
</evidence>
<reference evidence="2" key="1">
    <citation type="submission" date="2020-07" db="EMBL/GenBank/DDBJ databases">
        <title>Huge and variable diversity of episymbiotic CPR bacteria and DPANN archaea in groundwater ecosystems.</title>
        <authorList>
            <person name="He C.Y."/>
            <person name="Keren R."/>
            <person name="Whittaker M."/>
            <person name="Farag I.F."/>
            <person name="Doudna J."/>
            <person name="Cate J.H.D."/>
            <person name="Banfield J.F."/>
        </authorList>
    </citation>
    <scope>NUCLEOTIDE SEQUENCE</scope>
    <source>
        <strain evidence="2">NC_groundwater_193_Ag_S-0.1um_51_7</strain>
    </source>
</reference>
<organism evidence="2 3">
    <name type="scientific">Candidatus Sungiibacteriota bacterium</name>
    <dbReference type="NCBI Taxonomy" id="2750080"/>
    <lineage>
        <taxon>Bacteria</taxon>
        <taxon>Candidatus Sungiibacteriota</taxon>
    </lineage>
</organism>
<gene>
    <name evidence="2" type="ORF">HYT40_03560</name>
</gene>
<dbReference type="Pfam" id="PF20803">
    <property type="entry name" value="PaaX_M"/>
    <property type="match status" value="1"/>
</dbReference>
<evidence type="ECO:0000313" key="2">
    <source>
        <dbReference type="EMBL" id="MBI2097192.1"/>
    </source>
</evidence>
<dbReference type="EMBL" id="JACOZA010000085">
    <property type="protein sequence ID" value="MBI2097192.1"/>
    <property type="molecule type" value="Genomic_DNA"/>
</dbReference>
<dbReference type="AlphaFoldDB" id="A0A931SC41"/>